<evidence type="ECO:0000259" key="2">
    <source>
        <dbReference type="PROSITE" id="PS50918"/>
    </source>
</evidence>
<proteinExistence type="predicted"/>
<dbReference type="OrthoDB" id="10631629at2759"/>
<protein>
    <recommendedName>
        <fullName evidence="2">WWE domain-containing protein</fullName>
    </recommendedName>
</protein>
<dbReference type="Pfam" id="PF02825">
    <property type="entry name" value="WWE"/>
    <property type="match status" value="1"/>
</dbReference>
<sequence>MPPKRTKFVAPDADKGTVPQWRFRNDLPVPDADAAGWTAYTKTQSADIELAYQRGLKTASIGNYFVDTKQKIQTHKEDILKTRKIRRFMVEPEELERGGKATVVGGPPTILAGPTKRATEVHTIDDDDGSKPAKVARAELPTTPLLPPVAATPLTPSTSSSGGVPTLPALPLDPSTIPTYGTLPSSSDGSVLSKRVPSASLDFPGRPEASTQPAVFLAKMVNVDTLQVIRFVLQDVPTINRKPLDDASVLIPFTRRWLKALGRPEQQQGVFITLPQPLATQSDARRVPVSETSIMTVQQARALADSAMVTYVGARPASLLLPNESQSKHASMAYKDHLKTQQLMISGLVRILYDGRYKPLPKPPVVVSCSAPGINFAYSDIDRHYFTKMSDDGDGATVLDKEKILKRMRLIWQHLLLVMDDKFRVQYPVLCAIGCGAFKGIYGAQIPRLWGRALAEVVCNSAKVLKNIAAIFVSLPTFGKDNNFAPFQHSIQEVLKDNSDVAYCPIVLIEDASMVDIAVSLTSGKLPNSSSVDAASAAPPVVGMLNPSDVQALRHGWVGMYWDGGHIALEEVLAMQTTLLLHHVGLNKSLYTDAKRLVPIKKVLPDMEE</sequence>
<dbReference type="VEuPathDB" id="TriTrypDB:BSAL_43010"/>
<gene>
    <name evidence="3" type="ORF">BSAL_43010</name>
</gene>
<evidence type="ECO:0000313" key="3">
    <source>
        <dbReference type="EMBL" id="CUG93464.1"/>
    </source>
</evidence>
<dbReference type="EMBL" id="CYKH01002156">
    <property type="protein sequence ID" value="CUG93464.1"/>
    <property type="molecule type" value="Genomic_DNA"/>
</dbReference>
<dbReference type="Gene3D" id="3.30.720.50">
    <property type="match status" value="1"/>
</dbReference>
<evidence type="ECO:0000256" key="1">
    <source>
        <dbReference type="SAM" id="MobiDB-lite"/>
    </source>
</evidence>
<dbReference type="PROSITE" id="PS50918">
    <property type="entry name" value="WWE"/>
    <property type="match status" value="1"/>
</dbReference>
<feature type="region of interest" description="Disordered" evidence="1">
    <location>
        <begin position="139"/>
        <end position="170"/>
    </location>
</feature>
<feature type="domain" description="WWE" evidence="2">
    <location>
        <begin position="7"/>
        <end position="87"/>
    </location>
</feature>
<keyword evidence="4" id="KW-1185">Reference proteome</keyword>
<dbReference type="AlphaFoldDB" id="A0A0S4JTA0"/>
<evidence type="ECO:0000313" key="4">
    <source>
        <dbReference type="Proteomes" id="UP000051952"/>
    </source>
</evidence>
<feature type="compositionally biased region" description="Low complexity" evidence="1">
    <location>
        <begin position="140"/>
        <end position="167"/>
    </location>
</feature>
<dbReference type="Proteomes" id="UP000051952">
    <property type="component" value="Unassembled WGS sequence"/>
</dbReference>
<dbReference type="SUPFAM" id="SSF117839">
    <property type="entry name" value="WWE domain"/>
    <property type="match status" value="1"/>
</dbReference>
<organism evidence="3 4">
    <name type="scientific">Bodo saltans</name>
    <name type="common">Flagellated protozoan</name>
    <dbReference type="NCBI Taxonomy" id="75058"/>
    <lineage>
        <taxon>Eukaryota</taxon>
        <taxon>Discoba</taxon>
        <taxon>Euglenozoa</taxon>
        <taxon>Kinetoplastea</taxon>
        <taxon>Metakinetoplastina</taxon>
        <taxon>Eubodonida</taxon>
        <taxon>Bodonidae</taxon>
        <taxon>Bodo</taxon>
    </lineage>
</organism>
<dbReference type="InterPro" id="IPR037197">
    <property type="entry name" value="WWE_dom_sf"/>
</dbReference>
<reference evidence="4" key="1">
    <citation type="submission" date="2015-09" db="EMBL/GenBank/DDBJ databases">
        <authorList>
            <consortium name="Pathogen Informatics"/>
        </authorList>
    </citation>
    <scope>NUCLEOTIDE SEQUENCE [LARGE SCALE GENOMIC DNA]</scope>
    <source>
        <strain evidence="4">Lake Konstanz</strain>
    </source>
</reference>
<name>A0A0S4JTA0_BODSA</name>
<dbReference type="InterPro" id="IPR004170">
    <property type="entry name" value="WWE_dom"/>
</dbReference>
<accession>A0A0S4JTA0</accession>